<protein>
    <submittedName>
        <fullName evidence="3">Biotin--[acetyl-CoA-carboxylase] ligase</fullName>
    </submittedName>
</protein>
<feature type="domain" description="BPL/LPL catalytic" evidence="2">
    <location>
        <begin position="1"/>
        <end position="179"/>
    </location>
</feature>
<evidence type="ECO:0000259" key="2">
    <source>
        <dbReference type="PROSITE" id="PS51733"/>
    </source>
</evidence>
<accession>A0ABM8IL58</accession>
<evidence type="ECO:0000256" key="1">
    <source>
        <dbReference type="ARBA" id="ARBA00022598"/>
    </source>
</evidence>
<evidence type="ECO:0000313" key="4">
    <source>
        <dbReference type="Proteomes" id="UP001496674"/>
    </source>
</evidence>
<dbReference type="Pfam" id="PF03099">
    <property type="entry name" value="BPL_LplA_LipB"/>
    <property type="match status" value="1"/>
</dbReference>
<dbReference type="GO" id="GO:0016874">
    <property type="term" value="F:ligase activity"/>
    <property type="evidence" value="ECO:0007669"/>
    <property type="project" value="UniProtKB-KW"/>
</dbReference>
<name>A0ABM8IL58_9BACE</name>
<reference evidence="3 4" key="1">
    <citation type="submission" date="2023-04" db="EMBL/GenBank/DDBJ databases">
        <title>Draft genome sequence of acteroides sedimenti strain YN3PY1.</title>
        <authorList>
            <person name="Yoshida N."/>
        </authorList>
    </citation>
    <scope>NUCLEOTIDE SEQUENCE [LARGE SCALE GENOMIC DNA]</scope>
    <source>
        <strain evidence="3 4">YN3PY1</strain>
    </source>
</reference>
<dbReference type="Gene3D" id="3.30.930.10">
    <property type="entry name" value="Bira Bifunctional Protein, Domain 2"/>
    <property type="match status" value="1"/>
</dbReference>
<dbReference type="InterPro" id="IPR045864">
    <property type="entry name" value="aa-tRNA-synth_II/BPL/LPL"/>
</dbReference>
<dbReference type="Proteomes" id="UP001496674">
    <property type="component" value="Chromosome"/>
</dbReference>
<dbReference type="PROSITE" id="PS51733">
    <property type="entry name" value="BPL_LPL_CATALYTIC"/>
    <property type="match status" value="1"/>
</dbReference>
<dbReference type="CDD" id="cd16442">
    <property type="entry name" value="BPL"/>
    <property type="match status" value="1"/>
</dbReference>
<evidence type="ECO:0000313" key="3">
    <source>
        <dbReference type="EMBL" id="BEH00401.1"/>
    </source>
</evidence>
<dbReference type="PANTHER" id="PTHR12835:SF5">
    <property type="entry name" value="BIOTIN--PROTEIN LIGASE"/>
    <property type="match status" value="1"/>
</dbReference>
<dbReference type="EMBL" id="AP028055">
    <property type="protein sequence ID" value="BEH00401.1"/>
    <property type="molecule type" value="Genomic_DNA"/>
</dbReference>
<keyword evidence="1 3" id="KW-0436">Ligase</keyword>
<keyword evidence="4" id="KW-1185">Reference proteome</keyword>
<proteinExistence type="predicted"/>
<dbReference type="NCBIfam" id="TIGR00121">
    <property type="entry name" value="birA_ligase"/>
    <property type="match status" value="1"/>
</dbReference>
<gene>
    <name evidence="3" type="ORF">BSYN_26650</name>
</gene>
<dbReference type="InterPro" id="IPR004408">
    <property type="entry name" value="Biotin_CoA_COase_ligase"/>
</dbReference>
<dbReference type="InterPro" id="IPR004143">
    <property type="entry name" value="BPL_LPL_catalytic"/>
</dbReference>
<dbReference type="SUPFAM" id="SSF55681">
    <property type="entry name" value="Class II aaRS and biotin synthetases"/>
    <property type="match status" value="1"/>
</dbReference>
<dbReference type="PANTHER" id="PTHR12835">
    <property type="entry name" value="BIOTIN PROTEIN LIGASE"/>
    <property type="match status" value="1"/>
</dbReference>
<sequence length="244" mass="27981">MKFSIHRLEETNSTNAYIQQLLMHEKLQEFTVVTTAYQTSGKGQRGNSWESEADKNLLFTVLLKPEFVAARSQFLISQITCLSIKETLDNFASGFSIKWPNDIYWKEQKICGILIENDLAGSMLSQSILGIGLNINQERFISNAPNPVSLKNITGENHDCNAVLQDILQRLYSYYDLLRKGETKVISDRYHESLFRKEGFHNYSDKNGRFSARIVRVESDGTLLLFTETGELRSYLFKEVQCVL</sequence>
<dbReference type="RefSeq" id="WP_353331722.1">
    <property type="nucleotide sequence ID" value="NZ_AP028055.1"/>
</dbReference>
<organism evidence="3 4">
    <name type="scientific">Bacteroides sedimenti</name>
    <dbReference type="NCBI Taxonomy" id="2136147"/>
    <lineage>
        <taxon>Bacteria</taxon>
        <taxon>Pseudomonadati</taxon>
        <taxon>Bacteroidota</taxon>
        <taxon>Bacteroidia</taxon>
        <taxon>Bacteroidales</taxon>
        <taxon>Bacteroidaceae</taxon>
        <taxon>Bacteroides</taxon>
    </lineage>
</organism>